<keyword evidence="2" id="KW-1185">Reference proteome</keyword>
<dbReference type="HOGENOM" id="CLU_2524330_0_0_3"/>
<name>K9TID4_9CYAN</name>
<evidence type="ECO:0000313" key="2">
    <source>
        <dbReference type="Proteomes" id="UP000010367"/>
    </source>
</evidence>
<organism evidence="1 2">
    <name type="scientific">Oscillatoria acuminata PCC 6304</name>
    <dbReference type="NCBI Taxonomy" id="56110"/>
    <lineage>
        <taxon>Bacteria</taxon>
        <taxon>Bacillati</taxon>
        <taxon>Cyanobacteriota</taxon>
        <taxon>Cyanophyceae</taxon>
        <taxon>Oscillatoriophycideae</taxon>
        <taxon>Oscillatoriales</taxon>
        <taxon>Oscillatoriaceae</taxon>
        <taxon>Oscillatoria</taxon>
    </lineage>
</organism>
<evidence type="ECO:0000313" key="1">
    <source>
        <dbReference type="EMBL" id="AFY82290.1"/>
    </source>
</evidence>
<dbReference type="KEGG" id="oac:Oscil6304_2680"/>
<gene>
    <name evidence="1" type="ORF">Oscil6304_2680</name>
</gene>
<dbReference type="RefSeq" id="WP_015148931.1">
    <property type="nucleotide sequence ID" value="NC_019693.1"/>
</dbReference>
<dbReference type="AlphaFoldDB" id="K9TID4"/>
<dbReference type="Proteomes" id="UP000010367">
    <property type="component" value="Chromosome"/>
</dbReference>
<dbReference type="EMBL" id="CP003607">
    <property type="protein sequence ID" value="AFY82290.1"/>
    <property type="molecule type" value="Genomic_DNA"/>
</dbReference>
<proteinExistence type="predicted"/>
<reference evidence="1 2" key="1">
    <citation type="submission" date="2012-06" db="EMBL/GenBank/DDBJ databases">
        <title>Finished chromosome of genome of Oscillatoria acuminata PCC 6304.</title>
        <authorList>
            <consortium name="US DOE Joint Genome Institute"/>
            <person name="Gugger M."/>
            <person name="Coursin T."/>
            <person name="Rippka R."/>
            <person name="Tandeau De Marsac N."/>
            <person name="Huntemann M."/>
            <person name="Wei C.-L."/>
            <person name="Han J."/>
            <person name="Detter J.C."/>
            <person name="Han C."/>
            <person name="Tapia R."/>
            <person name="Davenport K."/>
            <person name="Daligault H."/>
            <person name="Erkkila T."/>
            <person name="Gu W."/>
            <person name="Munk A.C.C."/>
            <person name="Teshima H."/>
            <person name="Xu Y."/>
            <person name="Chain P."/>
            <person name="Chen A."/>
            <person name="Krypides N."/>
            <person name="Mavromatis K."/>
            <person name="Markowitz V."/>
            <person name="Szeto E."/>
            <person name="Ivanova N."/>
            <person name="Mikhailova N."/>
            <person name="Ovchinnikova G."/>
            <person name="Pagani I."/>
            <person name="Pati A."/>
            <person name="Goodwin L."/>
            <person name="Peters L."/>
            <person name="Pitluck S."/>
            <person name="Woyke T."/>
            <person name="Kerfeld C."/>
        </authorList>
    </citation>
    <scope>NUCLEOTIDE SEQUENCE [LARGE SCALE GENOMIC DNA]</scope>
    <source>
        <strain evidence="1 2">PCC 6304</strain>
    </source>
</reference>
<dbReference type="InParanoid" id="K9TID4"/>
<protein>
    <submittedName>
        <fullName evidence="1">Uncharacterized protein</fullName>
    </submittedName>
</protein>
<accession>K9TID4</accession>
<sequence>MEQTTRGLSPILFHKRDLIRPVITSIPLRGDWYAWRSPTRQTGFFLDTKEERERTAVVETVRRLPNPRQQQNISNRLIRVPWSP</sequence>